<dbReference type="AlphaFoldDB" id="Q98JZ5"/>
<evidence type="ECO:0000256" key="1">
    <source>
        <dbReference type="SAM" id="MobiDB-lite"/>
    </source>
</evidence>
<accession>Q98JZ5</accession>
<dbReference type="HOGENOM" id="CLU_665447_0_0_5"/>
<dbReference type="Proteomes" id="UP000000552">
    <property type="component" value="Chromosome"/>
</dbReference>
<reference evidence="2 3" key="1">
    <citation type="journal article" date="2000" name="DNA Res.">
        <title>Complete genome structure of the nitrogen-fixing symbiotic bacterium Mesorhizobium loti.</title>
        <authorList>
            <person name="Kaneko T."/>
            <person name="Nakamura Y."/>
            <person name="Sato S."/>
            <person name="Asamizu E."/>
            <person name="Kato T."/>
            <person name="Sasamoto S."/>
            <person name="Watanabe A."/>
            <person name="Idesawa K."/>
            <person name="Ishikawa A."/>
            <person name="Kawashima K."/>
            <person name="Kimura T."/>
            <person name="Kishida Y."/>
            <person name="Kiyokawa C."/>
            <person name="Kohara M."/>
            <person name="Matsumoto M."/>
            <person name="Matsuno A."/>
            <person name="Mochizuki Y."/>
            <person name="Nakayama S."/>
            <person name="Nakazaki N."/>
            <person name="Shimpo S."/>
            <person name="Sugimoto M."/>
            <person name="Takeuchi C."/>
            <person name="Yamada M."/>
            <person name="Tabata S."/>
        </authorList>
    </citation>
    <scope>NUCLEOTIDE SEQUENCE [LARGE SCALE GENOMIC DNA]</scope>
    <source>
        <strain evidence="3">LMG 29417 / CECT 9101 / MAFF 303099</strain>
    </source>
</reference>
<name>Q98JZ5_RHILO</name>
<gene>
    <name evidence="2" type="ordered locus">mll1711</name>
</gene>
<organism evidence="2 3">
    <name type="scientific">Mesorhizobium japonicum (strain LMG 29417 / CECT 9101 / MAFF 303099)</name>
    <name type="common">Mesorhizobium loti (strain MAFF 303099)</name>
    <dbReference type="NCBI Taxonomy" id="266835"/>
    <lineage>
        <taxon>Bacteria</taxon>
        <taxon>Pseudomonadati</taxon>
        <taxon>Pseudomonadota</taxon>
        <taxon>Alphaproteobacteria</taxon>
        <taxon>Hyphomicrobiales</taxon>
        <taxon>Phyllobacteriaceae</taxon>
        <taxon>Mesorhizobium</taxon>
    </lineage>
</organism>
<proteinExistence type="predicted"/>
<feature type="region of interest" description="Disordered" evidence="1">
    <location>
        <begin position="376"/>
        <end position="413"/>
    </location>
</feature>
<dbReference type="EMBL" id="BA000012">
    <property type="protein sequence ID" value="BAB49019.1"/>
    <property type="molecule type" value="Genomic_DNA"/>
</dbReference>
<dbReference type="KEGG" id="mlo:mll1711"/>
<evidence type="ECO:0000313" key="2">
    <source>
        <dbReference type="EMBL" id="BAB49019.1"/>
    </source>
</evidence>
<protein>
    <submittedName>
        <fullName evidence="2">Mll1711 protein</fullName>
    </submittedName>
</protein>
<evidence type="ECO:0000313" key="3">
    <source>
        <dbReference type="Proteomes" id="UP000000552"/>
    </source>
</evidence>
<sequence>MSSCICEFVTRVACFCIENDEQLAGERNADDHFLLSGSLQPLLESCQMRIIFGNDAGNEKEDAARPCPTAAHWSSTAALATVIGDRRQAGQLGDGLVGEDADLRQLRHQPRHGARGNTLERAEGSVEACPQRIVIDERGDLTFEPAALARKQRDHFIEAGDSFGVGGALALLLNGEISSHLGKPRNQRLEPLLGRARRRRRLEPLDGTITGNHGGIDSVGLLQETHCLGEVANAPRVGHAAGLAHLPQEQEGQPFVAATGLHDDEFDIMVLTPGGQIGDACRIVGEAVCRSHRLDMGVEPVFRNIYSTEGRVHGNLPCACDWSQATIRSCVTKTKIPGSSTVVAAGVSGDFAKPRIGWPSGSRLSRFHRTKSPPCRYKGCSSGVRRGRSLEHPSSDLASRGHLLPQGEKVGRS</sequence>